<dbReference type="Gene3D" id="3.40.50.300">
    <property type="entry name" value="P-loop containing nucleotide triphosphate hydrolases"/>
    <property type="match status" value="1"/>
</dbReference>
<dbReference type="GO" id="GO:0005524">
    <property type="term" value="F:ATP binding"/>
    <property type="evidence" value="ECO:0007669"/>
    <property type="project" value="UniProtKB-KW"/>
</dbReference>
<dbReference type="PROSITE" id="PS50893">
    <property type="entry name" value="ABC_TRANSPORTER_2"/>
    <property type="match status" value="1"/>
</dbReference>
<dbReference type="Pfam" id="PF00005">
    <property type="entry name" value="ABC_tran"/>
    <property type="match status" value="1"/>
</dbReference>
<dbReference type="RefSeq" id="WP_125758035.1">
    <property type="nucleotide sequence ID" value="NZ_JBHTOK010000053.1"/>
</dbReference>
<protein>
    <submittedName>
        <fullName evidence="10">ABC transporter ATP-binding protein</fullName>
    </submittedName>
</protein>
<name>A0ABW4CUA6_9LACO</name>
<evidence type="ECO:0000256" key="6">
    <source>
        <dbReference type="ARBA" id="ARBA00023136"/>
    </source>
</evidence>
<dbReference type="Gene3D" id="1.20.1560.10">
    <property type="entry name" value="ABC transporter type 1, transmembrane domain"/>
    <property type="match status" value="1"/>
</dbReference>
<organism evidence="10 11">
    <name type="scientific">Lacticaseibacillus hegangensis</name>
    <dbReference type="NCBI Taxonomy" id="2486010"/>
    <lineage>
        <taxon>Bacteria</taxon>
        <taxon>Bacillati</taxon>
        <taxon>Bacillota</taxon>
        <taxon>Bacilli</taxon>
        <taxon>Lactobacillales</taxon>
        <taxon>Lactobacillaceae</taxon>
        <taxon>Lacticaseibacillus</taxon>
    </lineage>
</organism>
<reference evidence="11" key="1">
    <citation type="journal article" date="2019" name="Int. J. Syst. Evol. Microbiol.">
        <title>The Global Catalogue of Microorganisms (GCM) 10K type strain sequencing project: providing services to taxonomists for standard genome sequencing and annotation.</title>
        <authorList>
            <consortium name="The Broad Institute Genomics Platform"/>
            <consortium name="The Broad Institute Genome Sequencing Center for Infectious Disease"/>
            <person name="Wu L."/>
            <person name="Ma J."/>
        </authorList>
    </citation>
    <scope>NUCLEOTIDE SEQUENCE [LARGE SCALE GENOMIC DNA]</scope>
    <source>
        <strain evidence="11">CCM 8912</strain>
    </source>
</reference>
<keyword evidence="3" id="KW-0547">Nucleotide-binding</keyword>
<dbReference type="EMBL" id="JBHTOK010000053">
    <property type="protein sequence ID" value="MFD1440944.1"/>
    <property type="molecule type" value="Genomic_DNA"/>
</dbReference>
<feature type="transmembrane region" description="Helical" evidence="7">
    <location>
        <begin position="60"/>
        <end position="87"/>
    </location>
</feature>
<dbReference type="SMART" id="SM00382">
    <property type="entry name" value="AAA"/>
    <property type="match status" value="1"/>
</dbReference>
<dbReference type="InterPro" id="IPR027417">
    <property type="entry name" value="P-loop_NTPase"/>
</dbReference>
<dbReference type="InterPro" id="IPR011527">
    <property type="entry name" value="ABC1_TM_dom"/>
</dbReference>
<evidence type="ECO:0000256" key="7">
    <source>
        <dbReference type="SAM" id="Phobius"/>
    </source>
</evidence>
<keyword evidence="11" id="KW-1185">Reference proteome</keyword>
<feature type="transmembrane region" description="Helical" evidence="7">
    <location>
        <begin position="145"/>
        <end position="163"/>
    </location>
</feature>
<keyword evidence="4 10" id="KW-0067">ATP-binding</keyword>
<feature type="domain" description="ABC transmembrane type-1" evidence="9">
    <location>
        <begin position="144"/>
        <end position="311"/>
    </location>
</feature>
<dbReference type="PANTHER" id="PTHR24221">
    <property type="entry name" value="ATP-BINDING CASSETTE SUB-FAMILY B"/>
    <property type="match status" value="1"/>
</dbReference>
<dbReference type="InterPro" id="IPR017871">
    <property type="entry name" value="ABC_transporter-like_CS"/>
</dbReference>
<dbReference type="SUPFAM" id="SSF90123">
    <property type="entry name" value="ABC transporter transmembrane region"/>
    <property type="match status" value="1"/>
</dbReference>
<sequence>MRKKPTESLMHWYRQEAKPMRFTGQMIMILLCQLATTLLAAAIPAWLVQALVAHTTINHFVLLLVGLIGAQTLIGWVLPVTNAMLLIRQMLVRTLMIVSAQQDYIEGPYERILEPEYREHRQRLIAYAIYGDDAAGSKVIVQESALLNAAAILIILSVTLAYYVWWIPIVAIAAAWGANALMQGYRRYIRAQRAQTEQMWNQQSYISNSAYEEKNGKDIRLYHMGPWYQHRYHALMQQELQFRKQLGHRELLAKLGGTWLNAVRDLLIYGGLIYILFNGHVSLAVFTLLFGLVGQIGQQMTALLTNWSEWQVSKRDLSEFAEQAMPPAKVAEQPVPGLTPPYTIRFDHVTYTYPHAKKPVLKDLNFTIPAGQKVALVGLNGAGKTTLTMLLMGLLKPEQGTIYLNEVPIRTVPDLQLRAQFAPVFQDALLFGRTLQENIEMDLPHDAKRLQHALALSGLADTVAQLPHGVATQLTDKLHKDGVNLSGGQQQKLMVARALYRDAPILILDEPTAALDAIAEREQYQAYQAMATGKTSIFISHRMASTKFADKIFLLQGGQINEAGTHAELMAQNGAYAKLYQVQSQYYQKEVTHDEEIF</sequence>
<evidence type="ECO:0000259" key="9">
    <source>
        <dbReference type="PROSITE" id="PS50929"/>
    </source>
</evidence>
<evidence type="ECO:0000259" key="8">
    <source>
        <dbReference type="PROSITE" id="PS50893"/>
    </source>
</evidence>
<comment type="subcellular location">
    <subcellularLocation>
        <location evidence="1">Cell membrane</location>
        <topology evidence="1">Multi-pass membrane protein</topology>
    </subcellularLocation>
</comment>
<dbReference type="InterPro" id="IPR003439">
    <property type="entry name" value="ABC_transporter-like_ATP-bd"/>
</dbReference>
<evidence type="ECO:0000256" key="1">
    <source>
        <dbReference type="ARBA" id="ARBA00004651"/>
    </source>
</evidence>
<dbReference type="PANTHER" id="PTHR24221:SF654">
    <property type="entry name" value="ATP-BINDING CASSETTE SUB-FAMILY B MEMBER 6"/>
    <property type="match status" value="1"/>
</dbReference>
<keyword evidence="5 7" id="KW-1133">Transmembrane helix</keyword>
<feature type="transmembrane region" description="Helical" evidence="7">
    <location>
        <begin position="169"/>
        <end position="185"/>
    </location>
</feature>
<feature type="transmembrane region" description="Helical" evidence="7">
    <location>
        <begin position="266"/>
        <end position="293"/>
    </location>
</feature>
<dbReference type="PROSITE" id="PS00211">
    <property type="entry name" value="ABC_TRANSPORTER_1"/>
    <property type="match status" value="1"/>
</dbReference>
<gene>
    <name evidence="10" type="ORF">ACFQ5K_06130</name>
</gene>
<evidence type="ECO:0000256" key="4">
    <source>
        <dbReference type="ARBA" id="ARBA00022840"/>
    </source>
</evidence>
<feature type="domain" description="ABC transporter" evidence="8">
    <location>
        <begin position="344"/>
        <end position="582"/>
    </location>
</feature>
<dbReference type="SUPFAM" id="SSF52540">
    <property type="entry name" value="P-loop containing nucleoside triphosphate hydrolases"/>
    <property type="match status" value="1"/>
</dbReference>
<accession>A0ABW4CUA6</accession>
<keyword evidence="6 7" id="KW-0472">Membrane</keyword>
<evidence type="ECO:0000256" key="5">
    <source>
        <dbReference type="ARBA" id="ARBA00022989"/>
    </source>
</evidence>
<dbReference type="PROSITE" id="PS50929">
    <property type="entry name" value="ABC_TM1F"/>
    <property type="match status" value="1"/>
</dbReference>
<proteinExistence type="predicted"/>
<evidence type="ECO:0000256" key="3">
    <source>
        <dbReference type="ARBA" id="ARBA00022741"/>
    </source>
</evidence>
<keyword evidence="2 7" id="KW-0812">Transmembrane</keyword>
<dbReference type="InterPro" id="IPR036640">
    <property type="entry name" value="ABC1_TM_sf"/>
</dbReference>
<evidence type="ECO:0000313" key="10">
    <source>
        <dbReference type="EMBL" id="MFD1440944.1"/>
    </source>
</evidence>
<evidence type="ECO:0000313" key="11">
    <source>
        <dbReference type="Proteomes" id="UP001597212"/>
    </source>
</evidence>
<dbReference type="InterPro" id="IPR039421">
    <property type="entry name" value="Type_1_exporter"/>
</dbReference>
<dbReference type="Proteomes" id="UP001597212">
    <property type="component" value="Unassembled WGS sequence"/>
</dbReference>
<comment type="caution">
    <text evidence="10">The sequence shown here is derived from an EMBL/GenBank/DDBJ whole genome shotgun (WGS) entry which is preliminary data.</text>
</comment>
<dbReference type="InterPro" id="IPR003593">
    <property type="entry name" value="AAA+_ATPase"/>
</dbReference>
<evidence type="ECO:0000256" key="2">
    <source>
        <dbReference type="ARBA" id="ARBA00022692"/>
    </source>
</evidence>